<feature type="transmembrane region" description="Helical" evidence="1">
    <location>
        <begin position="12"/>
        <end position="37"/>
    </location>
</feature>
<feature type="transmembrane region" description="Helical" evidence="1">
    <location>
        <begin position="73"/>
        <end position="91"/>
    </location>
</feature>
<gene>
    <name evidence="2" type="ORF">GCM10011376_08700</name>
</gene>
<evidence type="ECO:0000256" key="1">
    <source>
        <dbReference type="SAM" id="Phobius"/>
    </source>
</evidence>
<evidence type="ECO:0000313" key="3">
    <source>
        <dbReference type="Proteomes" id="UP000597341"/>
    </source>
</evidence>
<keyword evidence="1" id="KW-1133">Transmembrane helix</keyword>
<evidence type="ECO:0000313" key="2">
    <source>
        <dbReference type="EMBL" id="GHE16260.1"/>
    </source>
</evidence>
<proteinExistence type="predicted"/>
<accession>A0ABQ3HK51</accession>
<feature type="transmembrane region" description="Helical" evidence="1">
    <location>
        <begin position="97"/>
        <end position="117"/>
    </location>
</feature>
<comment type="caution">
    <text evidence="2">The sequence shown here is derived from an EMBL/GenBank/DDBJ whole genome shotgun (WGS) entry which is preliminary data.</text>
</comment>
<protein>
    <recommendedName>
        <fullName evidence="4">SPW repeat-containing protein</fullName>
    </recommendedName>
</protein>
<keyword evidence="1" id="KW-0472">Membrane</keyword>
<evidence type="ECO:0008006" key="4">
    <source>
        <dbReference type="Google" id="ProtNLM"/>
    </source>
</evidence>
<dbReference type="Proteomes" id="UP000597341">
    <property type="component" value="Unassembled WGS sequence"/>
</dbReference>
<organism evidence="2 3">
    <name type="scientific">Nocardioides flavus</name>
    <name type="common">ex Wang et al. 2016</name>
    <dbReference type="NCBI Taxonomy" id="2058780"/>
    <lineage>
        <taxon>Bacteria</taxon>
        <taxon>Bacillati</taxon>
        <taxon>Actinomycetota</taxon>
        <taxon>Actinomycetes</taxon>
        <taxon>Propionibacteriales</taxon>
        <taxon>Nocardioidaceae</taxon>
        <taxon>Nocardioides</taxon>
    </lineage>
</organism>
<keyword evidence="1" id="KW-0812">Transmembrane</keyword>
<name>A0ABQ3HK51_9ACTN</name>
<keyword evidence="3" id="KW-1185">Reference proteome</keyword>
<dbReference type="RefSeq" id="WP_191278087.1">
    <property type="nucleotide sequence ID" value="NZ_BNAD01000001.1"/>
</dbReference>
<sequence>MDLSRFSTAQRVSGISILVVALAAFLPWISCLGVAVLGIHVDGVYTLLLALAGAVSLATRTGTLDLVEVPERVGLIASVVLAALVTLIAVVDLNGAAAIGLSLTLLGGIAWLVGAVWELRTAGQ</sequence>
<feature type="transmembrane region" description="Helical" evidence="1">
    <location>
        <begin position="43"/>
        <end position="61"/>
    </location>
</feature>
<dbReference type="EMBL" id="BNAD01000001">
    <property type="protein sequence ID" value="GHE16260.1"/>
    <property type="molecule type" value="Genomic_DNA"/>
</dbReference>
<reference evidence="3" key="1">
    <citation type="journal article" date="2019" name="Int. J. Syst. Evol. Microbiol.">
        <title>The Global Catalogue of Microorganisms (GCM) 10K type strain sequencing project: providing services to taxonomists for standard genome sequencing and annotation.</title>
        <authorList>
            <consortium name="The Broad Institute Genomics Platform"/>
            <consortium name="The Broad Institute Genome Sequencing Center for Infectious Disease"/>
            <person name="Wu L."/>
            <person name="Ma J."/>
        </authorList>
    </citation>
    <scope>NUCLEOTIDE SEQUENCE [LARGE SCALE GENOMIC DNA]</scope>
    <source>
        <strain evidence="3">CGMCC 1.12791</strain>
    </source>
</reference>